<dbReference type="Pfam" id="PF00892">
    <property type="entry name" value="EamA"/>
    <property type="match status" value="1"/>
</dbReference>
<evidence type="ECO:0000259" key="8">
    <source>
        <dbReference type="Pfam" id="PF00892"/>
    </source>
</evidence>
<keyword evidence="10" id="KW-1185">Reference proteome</keyword>
<gene>
    <name evidence="9" type="ORF">FK219_010990</name>
</gene>
<feature type="transmembrane region" description="Helical" evidence="7">
    <location>
        <begin position="262"/>
        <end position="280"/>
    </location>
</feature>
<dbReference type="RefSeq" id="WP_152583966.1">
    <property type="nucleotide sequence ID" value="NZ_VIKT02000020.1"/>
</dbReference>
<name>A0A9E5MJ44_9MICO</name>
<keyword evidence="4 7" id="KW-1133">Transmembrane helix</keyword>
<evidence type="ECO:0000256" key="2">
    <source>
        <dbReference type="ARBA" id="ARBA00007362"/>
    </source>
</evidence>
<accession>A0A9E5MJ44</accession>
<feature type="transmembrane region" description="Helical" evidence="7">
    <location>
        <begin position="204"/>
        <end position="223"/>
    </location>
</feature>
<feature type="transmembrane region" description="Helical" evidence="7">
    <location>
        <begin position="12"/>
        <end position="33"/>
    </location>
</feature>
<evidence type="ECO:0000256" key="7">
    <source>
        <dbReference type="SAM" id="Phobius"/>
    </source>
</evidence>
<comment type="subcellular location">
    <subcellularLocation>
        <location evidence="1">Membrane</location>
        <topology evidence="1">Multi-pass membrane protein</topology>
    </subcellularLocation>
</comment>
<evidence type="ECO:0000256" key="3">
    <source>
        <dbReference type="ARBA" id="ARBA00022692"/>
    </source>
</evidence>
<feature type="transmembrane region" description="Helical" evidence="7">
    <location>
        <begin position="173"/>
        <end position="192"/>
    </location>
</feature>
<dbReference type="InterPro" id="IPR037185">
    <property type="entry name" value="EmrE-like"/>
</dbReference>
<organism evidence="9 10">
    <name type="scientific">Microcella pacifica</name>
    <dbReference type="NCBI Taxonomy" id="2591847"/>
    <lineage>
        <taxon>Bacteria</taxon>
        <taxon>Bacillati</taxon>
        <taxon>Actinomycetota</taxon>
        <taxon>Actinomycetes</taxon>
        <taxon>Micrococcales</taxon>
        <taxon>Microbacteriaceae</taxon>
        <taxon>Microcella</taxon>
    </lineage>
</organism>
<feature type="transmembrane region" description="Helical" evidence="7">
    <location>
        <begin position="39"/>
        <end position="57"/>
    </location>
</feature>
<dbReference type="InterPro" id="IPR000620">
    <property type="entry name" value="EamA_dom"/>
</dbReference>
<protein>
    <submittedName>
        <fullName evidence="9">EamA family transporter</fullName>
    </submittedName>
</protein>
<dbReference type="PANTHER" id="PTHR32322">
    <property type="entry name" value="INNER MEMBRANE TRANSPORTER"/>
    <property type="match status" value="1"/>
</dbReference>
<feature type="transmembrane region" description="Helical" evidence="7">
    <location>
        <begin position="235"/>
        <end position="256"/>
    </location>
</feature>
<feature type="compositionally biased region" description="Basic and acidic residues" evidence="6">
    <location>
        <begin position="300"/>
        <end position="313"/>
    </location>
</feature>
<feature type="transmembrane region" description="Helical" evidence="7">
    <location>
        <begin position="95"/>
        <end position="113"/>
    </location>
</feature>
<evidence type="ECO:0000256" key="6">
    <source>
        <dbReference type="SAM" id="MobiDB-lite"/>
    </source>
</evidence>
<feature type="domain" description="EamA" evidence="8">
    <location>
        <begin position="144"/>
        <end position="276"/>
    </location>
</feature>
<comment type="caution">
    <text evidence="9">The sequence shown here is derived from an EMBL/GenBank/DDBJ whole genome shotgun (WGS) entry which is preliminary data.</text>
</comment>
<evidence type="ECO:0000313" key="9">
    <source>
        <dbReference type="EMBL" id="NHF63753.1"/>
    </source>
</evidence>
<keyword evidence="5 7" id="KW-0472">Membrane</keyword>
<dbReference type="AlphaFoldDB" id="A0A9E5MJ44"/>
<evidence type="ECO:0000256" key="1">
    <source>
        <dbReference type="ARBA" id="ARBA00004141"/>
    </source>
</evidence>
<sequence>MPHSRSLTVPPVLLAVVAVLSVQFGNAIAGSLFSVVGPLGAAALRMTLAAVILCAVVRPRVRGWDRRTWASVVALGVGLGGMNALIYLAIDRIPLGVAVTIELLGPLAVAIAGTRRWRDLSWVVLAAIGVALLGLDGEAQLDLVGALLAAAAAVFWALYIVASARLGPRARGVDGLGVAMIVAALLVAPWGASDAVGAVAVDPLLMLAFAGVAIMTSAIPYALEFLALKRMPTRVFGVLSSLGPAVAALAGLIVLGQDLSPAQLLAIVVVMAACAGAVASSRTRSMRISSSAPPSPLIDSAHDEDITGRDSAS</sequence>
<dbReference type="GO" id="GO:0016020">
    <property type="term" value="C:membrane"/>
    <property type="evidence" value="ECO:0007669"/>
    <property type="project" value="UniProtKB-SubCell"/>
</dbReference>
<evidence type="ECO:0000256" key="4">
    <source>
        <dbReference type="ARBA" id="ARBA00022989"/>
    </source>
</evidence>
<feature type="transmembrane region" description="Helical" evidence="7">
    <location>
        <begin position="143"/>
        <end position="161"/>
    </location>
</feature>
<dbReference type="OrthoDB" id="9815120at2"/>
<evidence type="ECO:0000256" key="5">
    <source>
        <dbReference type="ARBA" id="ARBA00023136"/>
    </source>
</evidence>
<proteinExistence type="inferred from homology"/>
<feature type="transmembrane region" description="Helical" evidence="7">
    <location>
        <begin position="69"/>
        <end position="89"/>
    </location>
</feature>
<dbReference type="InterPro" id="IPR050638">
    <property type="entry name" value="AA-Vitamin_Transporters"/>
</dbReference>
<feature type="region of interest" description="Disordered" evidence="6">
    <location>
        <begin position="287"/>
        <end position="313"/>
    </location>
</feature>
<comment type="similarity">
    <text evidence="2">Belongs to the EamA transporter family.</text>
</comment>
<dbReference type="EMBL" id="VIKT02000020">
    <property type="protein sequence ID" value="NHF63753.1"/>
    <property type="molecule type" value="Genomic_DNA"/>
</dbReference>
<keyword evidence="3 7" id="KW-0812">Transmembrane</keyword>
<evidence type="ECO:0000313" key="10">
    <source>
        <dbReference type="Proteomes" id="UP000818266"/>
    </source>
</evidence>
<feature type="transmembrane region" description="Helical" evidence="7">
    <location>
        <begin position="120"/>
        <end position="137"/>
    </location>
</feature>
<dbReference type="SUPFAM" id="SSF103481">
    <property type="entry name" value="Multidrug resistance efflux transporter EmrE"/>
    <property type="match status" value="2"/>
</dbReference>
<dbReference type="PANTHER" id="PTHR32322:SF2">
    <property type="entry name" value="EAMA DOMAIN-CONTAINING PROTEIN"/>
    <property type="match status" value="1"/>
</dbReference>
<reference evidence="9 10" key="1">
    <citation type="submission" date="2020-03" db="EMBL/GenBank/DDBJ databases">
        <title>Chryseoglobus sp. isolated from a deep-sea seamount.</title>
        <authorList>
            <person name="Zhang D.-C."/>
        </authorList>
    </citation>
    <scope>NUCLEOTIDE SEQUENCE [LARGE SCALE GENOMIC DNA]</scope>
    <source>
        <strain evidence="9 10">KN1116</strain>
    </source>
</reference>
<dbReference type="Proteomes" id="UP000818266">
    <property type="component" value="Unassembled WGS sequence"/>
</dbReference>